<evidence type="ECO:0000313" key="1">
    <source>
        <dbReference type="EMBL" id="CUF93733.1"/>
    </source>
</evidence>
<gene>
    <name evidence="1" type="ORF">BSAL_67520</name>
</gene>
<sequence>MFLKIDDSTKAARPDGFAAHGNAAGVVLEEMYRDLSTVDAFGVEENVDNFVL</sequence>
<dbReference type="Proteomes" id="UP000051952">
    <property type="component" value="Unassembled WGS sequence"/>
</dbReference>
<reference evidence="2" key="1">
    <citation type="submission" date="2015-09" db="EMBL/GenBank/DDBJ databases">
        <authorList>
            <consortium name="Pathogen Informatics"/>
        </authorList>
    </citation>
    <scope>NUCLEOTIDE SEQUENCE [LARGE SCALE GENOMIC DNA]</scope>
    <source>
        <strain evidence="2">Lake Konstanz</strain>
    </source>
</reference>
<accession>A0A0S4IVV2</accession>
<dbReference type="VEuPathDB" id="TriTrypDB:BSAL_67520"/>
<organism evidence="1 2">
    <name type="scientific">Bodo saltans</name>
    <name type="common">Flagellated protozoan</name>
    <dbReference type="NCBI Taxonomy" id="75058"/>
    <lineage>
        <taxon>Eukaryota</taxon>
        <taxon>Discoba</taxon>
        <taxon>Euglenozoa</taxon>
        <taxon>Kinetoplastea</taxon>
        <taxon>Metakinetoplastina</taxon>
        <taxon>Eubodonida</taxon>
        <taxon>Bodonidae</taxon>
        <taxon>Bodo</taxon>
    </lineage>
</organism>
<dbReference type="AlphaFoldDB" id="A0A0S4IVV2"/>
<dbReference type="EMBL" id="CYKH01000453">
    <property type="protein sequence ID" value="CUF93733.1"/>
    <property type="molecule type" value="Genomic_DNA"/>
</dbReference>
<evidence type="ECO:0000313" key="2">
    <source>
        <dbReference type="Proteomes" id="UP000051952"/>
    </source>
</evidence>
<proteinExistence type="predicted"/>
<keyword evidence="2" id="KW-1185">Reference proteome</keyword>
<protein>
    <submittedName>
        <fullName evidence="1">Uncharacterized protein</fullName>
    </submittedName>
</protein>
<name>A0A0S4IVV2_BODSA</name>